<dbReference type="EMBL" id="CP044205">
    <property type="protein sequence ID" value="QFY41325.1"/>
    <property type="molecule type" value="Genomic_DNA"/>
</dbReference>
<dbReference type="InterPro" id="IPR041698">
    <property type="entry name" value="Methyltransf_25"/>
</dbReference>
<evidence type="ECO:0000256" key="3">
    <source>
        <dbReference type="PROSITE-ProRule" id="PRU00339"/>
    </source>
</evidence>
<reference evidence="5 6" key="1">
    <citation type="submission" date="2019-09" db="EMBL/GenBank/DDBJ databases">
        <title>Ecophysiology of the spiral-shaped methanotroph Methylospira mobilis as revealed by the complete genome sequence.</title>
        <authorList>
            <person name="Oshkin I.Y."/>
            <person name="Dedysh S.N."/>
            <person name="Miroshnikov K."/>
            <person name="Danilova O.V."/>
            <person name="Hakobyan A."/>
            <person name="Liesack W."/>
        </authorList>
    </citation>
    <scope>NUCLEOTIDE SEQUENCE [LARGE SCALE GENOMIC DNA]</scope>
    <source>
        <strain evidence="5 6">Shm1</strain>
    </source>
</reference>
<dbReference type="Pfam" id="PF13432">
    <property type="entry name" value="TPR_16"/>
    <property type="match status" value="1"/>
</dbReference>
<dbReference type="CDD" id="cd02440">
    <property type="entry name" value="AdoMet_MTases"/>
    <property type="match status" value="1"/>
</dbReference>
<evidence type="ECO:0000313" key="6">
    <source>
        <dbReference type="Proteomes" id="UP000325755"/>
    </source>
</evidence>
<dbReference type="AlphaFoldDB" id="A0A5Q0BBM1"/>
<dbReference type="InParanoid" id="A0A5Q0BBM1"/>
<keyword evidence="1" id="KW-0677">Repeat</keyword>
<dbReference type="InterPro" id="IPR037919">
    <property type="entry name" value="OGT"/>
</dbReference>
<proteinExistence type="predicted"/>
<dbReference type="Gene3D" id="3.40.50.150">
    <property type="entry name" value="Vaccinia Virus protein VP39"/>
    <property type="match status" value="1"/>
</dbReference>
<dbReference type="InterPro" id="IPR013105">
    <property type="entry name" value="TPR_2"/>
</dbReference>
<dbReference type="GO" id="GO:0097363">
    <property type="term" value="F:protein O-acetylglucosaminyltransferase activity"/>
    <property type="evidence" value="ECO:0007669"/>
    <property type="project" value="TreeGrafter"/>
</dbReference>
<gene>
    <name evidence="5" type="ORF">F6R98_00740</name>
</gene>
<dbReference type="InterPro" id="IPR011990">
    <property type="entry name" value="TPR-like_helical_dom_sf"/>
</dbReference>
<dbReference type="SUPFAM" id="SSF53335">
    <property type="entry name" value="S-adenosyl-L-methionine-dependent methyltransferases"/>
    <property type="match status" value="1"/>
</dbReference>
<dbReference type="SMART" id="SM00028">
    <property type="entry name" value="TPR"/>
    <property type="match status" value="4"/>
</dbReference>
<dbReference type="InterPro" id="IPR029063">
    <property type="entry name" value="SAM-dependent_MTases_sf"/>
</dbReference>
<dbReference type="PROSITE" id="PS50293">
    <property type="entry name" value="TPR_REGION"/>
    <property type="match status" value="1"/>
</dbReference>
<accession>A0A5Q0BBM1</accession>
<dbReference type="PANTHER" id="PTHR44366">
    <property type="entry name" value="UDP-N-ACETYLGLUCOSAMINE--PEPTIDE N-ACETYLGLUCOSAMINYLTRANSFERASE 110 KDA SUBUNIT"/>
    <property type="match status" value="1"/>
</dbReference>
<dbReference type="KEGG" id="mmob:F6R98_00740"/>
<evidence type="ECO:0000256" key="2">
    <source>
        <dbReference type="ARBA" id="ARBA00022803"/>
    </source>
</evidence>
<name>A0A5Q0BBM1_9GAMM</name>
<dbReference type="Pfam" id="PF13649">
    <property type="entry name" value="Methyltransf_25"/>
    <property type="match status" value="1"/>
</dbReference>
<dbReference type="OrthoDB" id="9809392at2"/>
<feature type="domain" description="Methyltransferase" evidence="4">
    <location>
        <begin position="289"/>
        <end position="377"/>
    </location>
</feature>
<dbReference type="PANTHER" id="PTHR44366:SF1">
    <property type="entry name" value="UDP-N-ACETYLGLUCOSAMINE--PEPTIDE N-ACETYLGLUCOSAMINYLTRANSFERASE 110 KDA SUBUNIT"/>
    <property type="match status" value="1"/>
</dbReference>
<keyword evidence="2 3" id="KW-0802">TPR repeat</keyword>
<dbReference type="Proteomes" id="UP000325755">
    <property type="component" value="Chromosome"/>
</dbReference>
<organism evidence="5 6">
    <name type="scientific">Candidatus Methylospira mobilis</name>
    <dbReference type="NCBI Taxonomy" id="1808979"/>
    <lineage>
        <taxon>Bacteria</taxon>
        <taxon>Pseudomonadati</taxon>
        <taxon>Pseudomonadota</taxon>
        <taxon>Gammaproteobacteria</taxon>
        <taxon>Methylococcales</taxon>
        <taxon>Methylococcaceae</taxon>
        <taxon>Candidatus Methylospira</taxon>
    </lineage>
</organism>
<dbReference type="GO" id="GO:0006493">
    <property type="term" value="P:protein O-linked glycosylation"/>
    <property type="evidence" value="ECO:0007669"/>
    <property type="project" value="InterPro"/>
</dbReference>
<protein>
    <submittedName>
        <fullName evidence="5">Tetratricopeptide repeat protein</fullName>
    </submittedName>
</protein>
<dbReference type="SUPFAM" id="SSF48452">
    <property type="entry name" value="TPR-like"/>
    <property type="match status" value="1"/>
</dbReference>
<dbReference type="InterPro" id="IPR019734">
    <property type="entry name" value="TPR_rpt"/>
</dbReference>
<sequence>MPSNTAVAPEISPVMYPSLDEAMKSAMQLHVDGKHADAEQRYRAIIAARPDAAEPRYYLGFLLQQSGDIVEATALIAESIRLDATRAEWHFNFGIVLVKQQKYADAIAAFQQALTLNPRNYYCWTNLGSVFEKTAEPAKAEQCYLSATQLNPACADAYYLLSVLYLGQERFEEANYFNFCGLTTEPVEPASRIRLIHAYHGLGRTQEAVVLLQNWLKDEPDNPTAAHLLATHALHQIPERCSDRYLETTFDEFAPSFDSTLERLKYSIPQRVRSELALLNFPANSKRSLDLGCGTGLNGASLKPVSSTLVGVDISQGMLSLAREKNLYGRLHQSEISDFLEQSKDQYDLILCTDTFVYFGGLEPVFSLISRSLQADGWFFFSTEKLDETSGAKTYQLNTSGRYSHGQSYLACLLNKYGFDTPEFHDVAIRMESGRPITGQFVKAKKKT</sequence>
<dbReference type="Gene3D" id="1.25.40.10">
    <property type="entry name" value="Tetratricopeptide repeat domain"/>
    <property type="match status" value="1"/>
</dbReference>
<evidence type="ECO:0000313" key="5">
    <source>
        <dbReference type="EMBL" id="QFY41325.1"/>
    </source>
</evidence>
<dbReference type="PROSITE" id="PS50005">
    <property type="entry name" value="TPR"/>
    <property type="match status" value="1"/>
</dbReference>
<dbReference type="Pfam" id="PF07719">
    <property type="entry name" value="TPR_2"/>
    <property type="match status" value="1"/>
</dbReference>
<keyword evidence="6" id="KW-1185">Reference proteome</keyword>
<evidence type="ECO:0000256" key="1">
    <source>
        <dbReference type="ARBA" id="ARBA00022737"/>
    </source>
</evidence>
<feature type="repeat" description="TPR" evidence="3">
    <location>
        <begin position="87"/>
        <end position="120"/>
    </location>
</feature>
<evidence type="ECO:0000259" key="4">
    <source>
        <dbReference type="Pfam" id="PF13649"/>
    </source>
</evidence>